<proteinExistence type="predicted"/>
<dbReference type="EMBL" id="BK015914">
    <property type="protein sequence ID" value="DAF84999.1"/>
    <property type="molecule type" value="Genomic_DNA"/>
</dbReference>
<evidence type="ECO:0000313" key="1">
    <source>
        <dbReference type="EMBL" id="DAF84999.1"/>
    </source>
</evidence>
<name>A0A8S5TS50_9CAUD</name>
<sequence length="265" mass="31807">MNDYIFDWAENSEKILAGGGYTTKVHQTFEQIMLFAYLREKGYSKDEIFSLWIKTDSLLLQKIGDDKDQRDKYFGKLFADSTKYKIEKGNRIDIYQSEIDFINNMEVSMWIKQYVLAMLCIYKWYGKEWCVYNDKIKRFCYSCTSIGREKERETKNLSDCLKKYSPYIINGRNNFLSFKILIEKDKQSAFSLSNPRHVQELFHLLSNIKQCKMCFNLFEYDKFGIHSQFCPECRKINRYKKQYINRISRRGCPKSYNSENRQITD</sequence>
<accession>A0A8S5TS50</accession>
<protein>
    <submittedName>
        <fullName evidence="1">RecR protein</fullName>
    </submittedName>
</protein>
<organism evidence="1">
    <name type="scientific">Siphoviridae sp. ctEw721</name>
    <dbReference type="NCBI Taxonomy" id="2825400"/>
    <lineage>
        <taxon>Viruses</taxon>
        <taxon>Duplodnaviria</taxon>
        <taxon>Heunggongvirae</taxon>
        <taxon>Uroviricota</taxon>
        <taxon>Caudoviricetes</taxon>
    </lineage>
</organism>
<reference evidence="1" key="1">
    <citation type="journal article" date="2021" name="Proc. Natl. Acad. Sci. U.S.A.">
        <title>A Catalog of Tens of Thousands of Viruses from Human Metagenomes Reveals Hidden Associations with Chronic Diseases.</title>
        <authorList>
            <person name="Tisza M.J."/>
            <person name="Buck C.B."/>
        </authorList>
    </citation>
    <scope>NUCLEOTIDE SEQUENCE</scope>
    <source>
        <strain evidence="1">CtEw721</strain>
    </source>
</reference>